<comment type="caution">
    <text evidence="2">The sequence shown here is derived from an EMBL/GenBank/DDBJ whole genome shotgun (WGS) entry which is preliminary data.</text>
</comment>
<dbReference type="AlphaFoldDB" id="A0A831W5Q2"/>
<reference evidence="2" key="1">
    <citation type="journal article" date="2020" name="mSystems">
        <title>Genome- and Community-Level Interaction Insights into Carbon Utilization and Element Cycling Functions of Hydrothermarchaeota in Hydrothermal Sediment.</title>
        <authorList>
            <person name="Zhou Z."/>
            <person name="Liu Y."/>
            <person name="Xu W."/>
            <person name="Pan J."/>
            <person name="Luo Z.H."/>
            <person name="Li M."/>
        </authorList>
    </citation>
    <scope>NUCLEOTIDE SEQUENCE [LARGE SCALE GENOMIC DNA]</scope>
    <source>
        <strain evidence="2">HyVt-443</strain>
    </source>
</reference>
<keyword evidence="1" id="KW-1133">Transmembrane helix</keyword>
<keyword evidence="1" id="KW-0812">Transmembrane</keyword>
<evidence type="ECO:0000313" key="2">
    <source>
        <dbReference type="EMBL" id="HEB96573.1"/>
    </source>
</evidence>
<sequence>MGNLLAIVGNSAAVVGILICLVAGLTRLSGGYYLFGYELSTLFLGGTSLMVLACLAKLQQLLDRR</sequence>
<gene>
    <name evidence="2" type="ORF">ENI96_09105</name>
</gene>
<dbReference type="Proteomes" id="UP000886251">
    <property type="component" value="Unassembled WGS sequence"/>
</dbReference>
<dbReference type="EMBL" id="DRKP01000102">
    <property type="protein sequence ID" value="HEB96573.1"/>
    <property type="molecule type" value="Genomic_DNA"/>
</dbReference>
<organism evidence="2">
    <name type="scientific">Sedimenticola thiotaurini</name>
    <dbReference type="NCBI Taxonomy" id="1543721"/>
    <lineage>
        <taxon>Bacteria</taxon>
        <taxon>Pseudomonadati</taxon>
        <taxon>Pseudomonadota</taxon>
        <taxon>Gammaproteobacteria</taxon>
        <taxon>Chromatiales</taxon>
        <taxon>Sedimenticolaceae</taxon>
        <taxon>Sedimenticola</taxon>
    </lineage>
</organism>
<protein>
    <submittedName>
        <fullName evidence="2">Uncharacterized protein</fullName>
    </submittedName>
</protein>
<feature type="transmembrane region" description="Helical" evidence="1">
    <location>
        <begin position="32"/>
        <end position="56"/>
    </location>
</feature>
<evidence type="ECO:0000256" key="1">
    <source>
        <dbReference type="SAM" id="Phobius"/>
    </source>
</evidence>
<proteinExistence type="predicted"/>
<feature type="transmembrane region" description="Helical" evidence="1">
    <location>
        <begin position="7"/>
        <end position="26"/>
    </location>
</feature>
<accession>A0A831W5Q2</accession>
<name>A0A831W5Q2_9GAMM</name>
<keyword evidence="1" id="KW-0472">Membrane</keyword>